<evidence type="ECO:0000313" key="2">
    <source>
        <dbReference type="EMBL" id="KZT11837.1"/>
    </source>
</evidence>
<proteinExistence type="predicted"/>
<dbReference type="SUPFAM" id="SSF52047">
    <property type="entry name" value="RNI-like"/>
    <property type="match status" value="1"/>
</dbReference>
<keyword evidence="3" id="KW-1185">Reference proteome</keyword>
<evidence type="ECO:0008006" key="4">
    <source>
        <dbReference type="Google" id="ProtNLM"/>
    </source>
</evidence>
<dbReference type="InParanoid" id="A0A165HK76"/>
<dbReference type="GeneID" id="63818411"/>
<evidence type="ECO:0000313" key="3">
    <source>
        <dbReference type="Proteomes" id="UP000076871"/>
    </source>
</evidence>
<evidence type="ECO:0000256" key="1">
    <source>
        <dbReference type="SAM" id="MobiDB-lite"/>
    </source>
</evidence>
<protein>
    <recommendedName>
        <fullName evidence="4">F-box domain-containing protein</fullName>
    </recommendedName>
</protein>
<gene>
    <name evidence="2" type="ORF">LAESUDRAFT_154305</name>
</gene>
<sequence length="220" mass="24548">MAAPVDTNATPPVNNPQPRLAPEIRERIIDHLSPYLERPTLLNEGDAESRAGLFEELALHTREQAIACARSLTQTPLLGARVRSLQIGNSKTEVTGPELASILITLAGKLPKLALLNFFDVSFEQSSMRNLAFWCLPEFSHITSLSLRNVMLPSASSFFQVVCSFPRLQSLRCYYLRWSASRSMAPPPECHRMPLTAVTYFDLYLSCFEGIGHILLCLLD</sequence>
<dbReference type="Proteomes" id="UP000076871">
    <property type="component" value="Unassembled WGS sequence"/>
</dbReference>
<dbReference type="RefSeq" id="XP_040769485.1">
    <property type="nucleotide sequence ID" value="XM_040901379.1"/>
</dbReference>
<dbReference type="AlphaFoldDB" id="A0A165HK76"/>
<dbReference type="EMBL" id="KV427606">
    <property type="protein sequence ID" value="KZT11837.1"/>
    <property type="molecule type" value="Genomic_DNA"/>
</dbReference>
<accession>A0A165HK76</accession>
<reference evidence="2 3" key="1">
    <citation type="journal article" date="2016" name="Mol. Biol. Evol.">
        <title>Comparative Genomics of Early-Diverging Mushroom-Forming Fungi Provides Insights into the Origins of Lignocellulose Decay Capabilities.</title>
        <authorList>
            <person name="Nagy L.G."/>
            <person name="Riley R."/>
            <person name="Tritt A."/>
            <person name="Adam C."/>
            <person name="Daum C."/>
            <person name="Floudas D."/>
            <person name="Sun H."/>
            <person name="Yadav J.S."/>
            <person name="Pangilinan J."/>
            <person name="Larsson K.H."/>
            <person name="Matsuura K."/>
            <person name="Barry K."/>
            <person name="Labutti K."/>
            <person name="Kuo R."/>
            <person name="Ohm R.A."/>
            <person name="Bhattacharya S.S."/>
            <person name="Shirouzu T."/>
            <person name="Yoshinaga Y."/>
            <person name="Martin F.M."/>
            <person name="Grigoriev I.V."/>
            <person name="Hibbett D.S."/>
        </authorList>
    </citation>
    <scope>NUCLEOTIDE SEQUENCE [LARGE SCALE GENOMIC DNA]</scope>
    <source>
        <strain evidence="2 3">93-53</strain>
    </source>
</reference>
<feature type="region of interest" description="Disordered" evidence="1">
    <location>
        <begin position="1"/>
        <end position="20"/>
    </location>
</feature>
<name>A0A165HK76_9APHY</name>
<organism evidence="2 3">
    <name type="scientific">Laetiporus sulphureus 93-53</name>
    <dbReference type="NCBI Taxonomy" id="1314785"/>
    <lineage>
        <taxon>Eukaryota</taxon>
        <taxon>Fungi</taxon>
        <taxon>Dikarya</taxon>
        <taxon>Basidiomycota</taxon>
        <taxon>Agaricomycotina</taxon>
        <taxon>Agaricomycetes</taxon>
        <taxon>Polyporales</taxon>
        <taxon>Laetiporus</taxon>
    </lineage>
</organism>